<keyword evidence="1" id="KW-0378">Hydrolase</keyword>
<dbReference type="InterPro" id="IPR002925">
    <property type="entry name" value="Dienelactn_hydro"/>
</dbReference>
<accession>A0A0J6VQR6</accession>
<proteinExistence type="predicted"/>
<sequence length="297" mass="31539">MGKVRGGSARLVQAKLARALVVGLAFLTSLTSAAAWERVAFPSNDADLSASATATTITGYIFRPAGAGPFPAVVALHGCAGLLTPGSRHLAVQHREWGMRLASLGYIVLFPDSFTARGLTGVCRSVDVILPGRERTRDAYGALRYLQAQADVRPEAIALIGWSEGGSTVLWVASASTRARPKDLRSDFRFGIALYPGCQSASRVGITPALPVHLFVGEADDWMPAHFCEALAALHASRITLTAYPKAPHGFDALNQPLHTLTNVEAAPKGTVTVGTEPRARADVLARVPALLEQLRR</sequence>
<keyword evidence="2" id="KW-0732">Signal</keyword>
<dbReference type="GO" id="GO:0052689">
    <property type="term" value="F:carboxylic ester hydrolase activity"/>
    <property type="evidence" value="ECO:0007669"/>
    <property type="project" value="UniProtKB-ARBA"/>
</dbReference>
<dbReference type="EMBL" id="LABY01000030">
    <property type="protein sequence ID" value="KMO41551.1"/>
    <property type="molecule type" value="Genomic_DNA"/>
</dbReference>
<dbReference type="InterPro" id="IPR029058">
    <property type="entry name" value="AB_hydrolase_fold"/>
</dbReference>
<name>A0A0J6VQR6_9HYPH</name>
<dbReference type="Gene3D" id="3.40.50.1820">
    <property type="entry name" value="alpha/beta hydrolase"/>
    <property type="match status" value="1"/>
</dbReference>
<dbReference type="Proteomes" id="UP000035955">
    <property type="component" value="Unassembled WGS sequence"/>
</dbReference>
<dbReference type="PANTHER" id="PTHR22946:SF9">
    <property type="entry name" value="POLYKETIDE TRANSFERASE AF380"/>
    <property type="match status" value="1"/>
</dbReference>
<evidence type="ECO:0000313" key="5">
    <source>
        <dbReference type="Proteomes" id="UP000035955"/>
    </source>
</evidence>
<feature type="signal peptide" evidence="2">
    <location>
        <begin position="1"/>
        <end position="34"/>
    </location>
</feature>
<dbReference type="PANTHER" id="PTHR22946">
    <property type="entry name" value="DIENELACTONE HYDROLASE DOMAIN-CONTAINING PROTEIN-RELATED"/>
    <property type="match status" value="1"/>
</dbReference>
<evidence type="ECO:0000256" key="2">
    <source>
        <dbReference type="SAM" id="SignalP"/>
    </source>
</evidence>
<feature type="chain" id="PRO_5005283438" description="Dienelactone hydrolase domain-containing protein" evidence="2">
    <location>
        <begin position="35"/>
        <end position="297"/>
    </location>
</feature>
<evidence type="ECO:0000259" key="3">
    <source>
        <dbReference type="Pfam" id="PF01738"/>
    </source>
</evidence>
<feature type="domain" description="Dienelactone hydrolase" evidence="3">
    <location>
        <begin position="57"/>
        <end position="274"/>
    </location>
</feature>
<dbReference type="AlphaFoldDB" id="A0A0J6VQR6"/>
<dbReference type="SUPFAM" id="SSF53474">
    <property type="entry name" value="alpha/beta-Hydrolases"/>
    <property type="match status" value="1"/>
</dbReference>
<dbReference type="OrthoDB" id="3647650at2"/>
<dbReference type="InterPro" id="IPR050261">
    <property type="entry name" value="FrsA_esterase"/>
</dbReference>
<protein>
    <recommendedName>
        <fullName evidence="3">Dienelactone hydrolase domain-containing protein</fullName>
    </recommendedName>
</protein>
<evidence type="ECO:0000256" key="1">
    <source>
        <dbReference type="ARBA" id="ARBA00022801"/>
    </source>
</evidence>
<reference evidence="4 5" key="1">
    <citation type="submission" date="2015-03" db="EMBL/GenBank/DDBJ databases">
        <title>Genome sequencing of Methylobacterium variabile DSM 16961.</title>
        <authorList>
            <person name="Chaudhry V."/>
            <person name="Patil P.B."/>
        </authorList>
    </citation>
    <scope>NUCLEOTIDE SEQUENCE [LARGE SCALE GENOMIC DNA]</scope>
    <source>
        <strain evidence="4 5">DSM 16961</strain>
    </source>
</reference>
<dbReference type="Pfam" id="PF01738">
    <property type="entry name" value="DLH"/>
    <property type="match status" value="1"/>
</dbReference>
<comment type="caution">
    <text evidence="4">The sequence shown here is derived from an EMBL/GenBank/DDBJ whole genome shotgun (WGS) entry which is preliminary data.</text>
</comment>
<gene>
    <name evidence="4" type="ORF">VQ02_05040</name>
</gene>
<dbReference type="RefSeq" id="WP_048443072.1">
    <property type="nucleotide sequence ID" value="NZ_LABY01000030.1"/>
</dbReference>
<organism evidence="4 5">
    <name type="scientific">Methylobacterium variabile</name>
    <dbReference type="NCBI Taxonomy" id="298794"/>
    <lineage>
        <taxon>Bacteria</taxon>
        <taxon>Pseudomonadati</taxon>
        <taxon>Pseudomonadota</taxon>
        <taxon>Alphaproteobacteria</taxon>
        <taxon>Hyphomicrobiales</taxon>
        <taxon>Methylobacteriaceae</taxon>
        <taxon>Methylobacterium</taxon>
    </lineage>
</organism>
<dbReference type="PATRIC" id="fig|298794.3.peg.4654"/>
<keyword evidence="5" id="KW-1185">Reference proteome</keyword>
<evidence type="ECO:0000313" key="4">
    <source>
        <dbReference type="EMBL" id="KMO41551.1"/>
    </source>
</evidence>